<keyword evidence="3" id="KW-1185">Reference proteome</keyword>
<comment type="caution">
    <text evidence="2">The sequence shown here is derived from an EMBL/GenBank/DDBJ whole genome shotgun (WGS) entry which is preliminary data.</text>
</comment>
<reference evidence="3" key="1">
    <citation type="journal article" date="2016" name="Genome Biol. Evol.">
        <title>Comparative 'omics' of the Fusarium fujikuroi species complex highlights differences in genetic potential and metabolite synthesis.</title>
        <authorList>
            <person name="Niehaus E.-M."/>
            <person name="Muensterkoetter M."/>
            <person name="Proctor R.H."/>
            <person name="Brown D.W."/>
            <person name="Sharon A."/>
            <person name="Idan Y."/>
            <person name="Oren-Young L."/>
            <person name="Sieber C.M."/>
            <person name="Novak O."/>
            <person name="Pencik A."/>
            <person name="Tarkowska D."/>
            <person name="Hromadova K."/>
            <person name="Freeman S."/>
            <person name="Maymon M."/>
            <person name="Elazar M."/>
            <person name="Youssef S.A."/>
            <person name="El-Shabrawy E.S.M."/>
            <person name="Shalaby A.B.A."/>
            <person name="Houterman P."/>
            <person name="Brock N.L."/>
            <person name="Burkhardt I."/>
            <person name="Tsavkelova E.A."/>
            <person name="Dickschat J.S."/>
            <person name="Galuszka P."/>
            <person name="Gueldener U."/>
            <person name="Tudzynski B."/>
        </authorList>
    </citation>
    <scope>NUCLEOTIDE SEQUENCE [LARGE SCALE GENOMIC DNA]</scope>
    <source>
        <strain evidence="3">MRC7560</strain>
    </source>
</reference>
<sequence>MEGEKEGKISGTIFMVKVEDEPFPRDPDEKDPFPTTCEEDNKFCLARESSLQEQLTSHREEVTAFHEDKESGLAREAFLNEQLTTHREELATCHKHSAGCAADSTLAKELIASSCPGQHGKYGIIGGKQYKFWCHRYHNLRDPKETHNSINTMLDCIKLCN</sequence>
<dbReference type="Proteomes" id="UP000184255">
    <property type="component" value="Unassembled WGS sequence"/>
</dbReference>
<dbReference type="GeneID" id="65089065"/>
<evidence type="ECO:0000256" key="1">
    <source>
        <dbReference type="SAM" id="MobiDB-lite"/>
    </source>
</evidence>
<dbReference type="EMBL" id="FCQH01000011">
    <property type="protein sequence ID" value="CVL00314.1"/>
    <property type="molecule type" value="Genomic_DNA"/>
</dbReference>
<gene>
    <name evidence="2" type="ORF">FMAN_09807</name>
</gene>
<dbReference type="AlphaFoldDB" id="A0A1L7TNZ8"/>
<protein>
    <submittedName>
        <fullName evidence="2">Uncharacterized protein</fullName>
    </submittedName>
</protein>
<accession>A0A1L7TNZ8</accession>
<proteinExistence type="predicted"/>
<dbReference type="RefSeq" id="XP_041686293.1">
    <property type="nucleotide sequence ID" value="XM_041820410.1"/>
</dbReference>
<evidence type="ECO:0000313" key="2">
    <source>
        <dbReference type="EMBL" id="CVL00314.1"/>
    </source>
</evidence>
<evidence type="ECO:0000313" key="3">
    <source>
        <dbReference type="Proteomes" id="UP000184255"/>
    </source>
</evidence>
<organism evidence="2 3">
    <name type="scientific">Fusarium mangiferae</name>
    <name type="common">Mango malformation disease fungus</name>
    <dbReference type="NCBI Taxonomy" id="192010"/>
    <lineage>
        <taxon>Eukaryota</taxon>
        <taxon>Fungi</taxon>
        <taxon>Dikarya</taxon>
        <taxon>Ascomycota</taxon>
        <taxon>Pezizomycotina</taxon>
        <taxon>Sordariomycetes</taxon>
        <taxon>Hypocreomycetidae</taxon>
        <taxon>Hypocreales</taxon>
        <taxon>Nectriaceae</taxon>
        <taxon>Fusarium</taxon>
        <taxon>Fusarium fujikuroi species complex</taxon>
    </lineage>
</organism>
<feature type="region of interest" description="Disordered" evidence="1">
    <location>
        <begin position="1"/>
        <end position="34"/>
    </location>
</feature>
<dbReference type="VEuPathDB" id="FungiDB:FMAN_09807"/>
<feature type="compositionally biased region" description="Basic and acidic residues" evidence="1">
    <location>
        <begin position="17"/>
        <end position="32"/>
    </location>
</feature>
<name>A0A1L7TNZ8_FUSMA</name>